<feature type="transmembrane region" description="Helical" evidence="1">
    <location>
        <begin position="7"/>
        <end position="24"/>
    </location>
</feature>
<dbReference type="AlphaFoldDB" id="A0A5N6R6N8"/>
<reference evidence="2 3" key="1">
    <citation type="submission" date="2019-06" db="EMBL/GenBank/DDBJ databases">
        <title>A chromosomal-level reference genome of Carpinus fangiana (Coryloideae, Betulaceae).</title>
        <authorList>
            <person name="Yang X."/>
            <person name="Wang Z."/>
            <person name="Zhang L."/>
            <person name="Hao G."/>
            <person name="Liu J."/>
            <person name="Yang Y."/>
        </authorList>
    </citation>
    <scope>NUCLEOTIDE SEQUENCE [LARGE SCALE GENOMIC DNA]</scope>
    <source>
        <strain evidence="2">Cfa_2016G</strain>
        <tissue evidence="2">Leaf</tissue>
    </source>
</reference>
<keyword evidence="1" id="KW-1133">Transmembrane helix</keyword>
<accession>A0A5N6R6N8</accession>
<sequence length="181" mass="20470">MRWNIDLRYAIPAVISLVFVVLPSEDNDHNFGIGSHGYPIFVMVCLLLATLIFVCLFTSVNLPLTLELSLIYLRTRHFSLSWALSLLASLIFPPPQFWLVFPILVIISPCDKKLLGLLLKFYNTLQALPARIILCFPQRDHQEESEPVVPHNHVAIQVIGNEGSNRYHDGWPRVGEPGGDQ</sequence>
<protein>
    <submittedName>
        <fullName evidence="2">Uncharacterized protein</fullName>
    </submittedName>
</protein>
<feature type="transmembrane region" description="Helical" evidence="1">
    <location>
        <begin position="36"/>
        <end position="60"/>
    </location>
</feature>
<proteinExistence type="predicted"/>
<dbReference type="Proteomes" id="UP000327013">
    <property type="component" value="Chromosome 5"/>
</dbReference>
<evidence type="ECO:0000313" key="3">
    <source>
        <dbReference type="Proteomes" id="UP000327013"/>
    </source>
</evidence>
<feature type="transmembrane region" description="Helical" evidence="1">
    <location>
        <begin position="80"/>
        <end position="107"/>
    </location>
</feature>
<keyword evidence="1" id="KW-0812">Transmembrane</keyword>
<evidence type="ECO:0000313" key="2">
    <source>
        <dbReference type="EMBL" id="KAE8055508.1"/>
    </source>
</evidence>
<keyword evidence="1" id="KW-0472">Membrane</keyword>
<evidence type="ECO:0000256" key="1">
    <source>
        <dbReference type="SAM" id="Phobius"/>
    </source>
</evidence>
<dbReference type="EMBL" id="CM017325">
    <property type="protein sequence ID" value="KAE8055508.1"/>
    <property type="molecule type" value="Genomic_DNA"/>
</dbReference>
<name>A0A5N6R6N8_9ROSI</name>
<keyword evidence="3" id="KW-1185">Reference proteome</keyword>
<organism evidence="2 3">
    <name type="scientific">Carpinus fangiana</name>
    <dbReference type="NCBI Taxonomy" id="176857"/>
    <lineage>
        <taxon>Eukaryota</taxon>
        <taxon>Viridiplantae</taxon>
        <taxon>Streptophyta</taxon>
        <taxon>Embryophyta</taxon>
        <taxon>Tracheophyta</taxon>
        <taxon>Spermatophyta</taxon>
        <taxon>Magnoliopsida</taxon>
        <taxon>eudicotyledons</taxon>
        <taxon>Gunneridae</taxon>
        <taxon>Pentapetalae</taxon>
        <taxon>rosids</taxon>
        <taxon>fabids</taxon>
        <taxon>Fagales</taxon>
        <taxon>Betulaceae</taxon>
        <taxon>Carpinus</taxon>
    </lineage>
</organism>
<gene>
    <name evidence="2" type="ORF">FH972_012343</name>
</gene>